<evidence type="ECO:0000256" key="1">
    <source>
        <dbReference type="ARBA" id="ARBA00004651"/>
    </source>
</evidence>
<evidence type="ECO:0000256" key="6">
    <source>
        <dbReference type="ARBA" id="ARBA00023136"/>
    </source>
</evidence>
<dbReference type="InterPro" id="IPR058130">
    <property type="entry name" value="PEA_transf_C"/>
</dbReference>
<feature type="transmembrane region" description="Helical" evidence="7">
    <location>
        <begin position="68"/>
        <end position="94"/>
    </location>
</feature>
<dbReference type="OrthoDB" id="9786870at2"/>
<proteinExistence type="predicted"/>
<evidence type="ECO:0000256" key="3">
    <source>
        <dbReference type="ARBA" id="ARBA00022679"/>
    </source>
</evidence>
<feature type="transmembrane region" description="Helical" evidence="7">
    <location>
        <begin position="114"/>
        <end position="137"/>
    </location>
</feature>
<feature type="transmembrane region" description="Helical" evidence="7">
    <location>
        <begin position="39"/>
        <end position="56"/>
    </location>
</feature>
<protein>
    <recommendedName>
        <fullName evidence="8">Sulfatase N-terminal domain-containing protein</fullName>
    </recommendedName>
</protein>
<feature type="domain" description="Sulfatase N-terminal" evidence="8">
    <location>
        <begin position="227"/>
        <end position="511"/>
    </location>
</feature>
<reference evidence="9 10" key="1">
    <citation type="submission" date="2014-09" db="EMBL/GenBank/DDBJ databases">
        <title>Draft Genome Sequence of Porphyromonas macacae COT-192_OH2859.</title>
        <authorList>
            <person name="Wallis C."/>
            <person name="Deusch O."/>
            <person name="O'Flynn C."/>
            <person name="Davis I."/>
            <person name="Horsfall A."/>
            <person name="Kirkwood N."/>
            <person name="Harris S."/>
            <person name="Eisen J.A."/>
            <person name="Coil D.A."/>
            <person name="Darling A.E."/>
            <person name="Jospin G."/>
            <person name="Alexiev A."/>
        </authorList>
    </citation>
    <scope>NUCLEOTIDE SEQUENCE [LARGE SCALE GENOMIC DNA]</scope>
    <source>
        <strain evidence="10">COT-192 OH2859</strain>
    </source>
</reference>
<evidence type="ECO:0000313" key="10">
    <source>
        <dbReference type="Proteomes" id="UP000030103"/>
    </source>
</evidence>
<comment type="subcellular location">
    <subcellularLocation>
        <location evidence="1">Cell membrane</location>
        <topology evidence="1">Multi-pass membrane protein</topology>
    </subcellularLocation>
</comment>
<dbReference type="GO" id="GO:0005886">
    <property type="term" value="C:plasma membrane"/>
    <property type="evidence" value="ECO:0007669"/>
    <property type="project" value="UniProtKB-SubCell"/>
</dbReference>
<organism evidence="9 10">
    <name type="scientific">Porphyromonas macacae</name>
    <dbReference type="NCBI Taxonomy" id="28115"/>
    <lineage>
        <taxon>Bacteria</taxon>
        <taxon>Pseudomonadati</taxon>
        <taxon>Bacteroidota</taxon>
        <taxon>Bacteroidia</taxon>
        <taxon>Bacteroidales</taxon>
        <taxon>Porphyromonadaceae</taxon>
        <taxon>Porphyromonas</taxon>
    </lineage>
</organism>
<feature type="transmembrane region" description="Helical" evidence="7">
    <location>
        <begin position="149"/>
        <end position="168"/>
    </location>
</feature>
<dbReference type="GO" id="GO:0009244">
    <property type="term" value="P:lipopolysaccharide core region biosynthetic process"/>
    <property type="evidence" value="ECO:0007669"/>
    <property type="project" value="TreeGrafter"/>
</dbReference>
<dbReference type="AlphaFoldDB" id="A0A0A2E7H4"/>
<sequence>MVSLEKIKTYNKQELLFCFFLFTLILPNIILSFTEPYSILSSWINILLPLGVYGFLINLKCKPGISFLLLSPIIFINAFQLIILSLFGESIIAVDMFLNLFSTDMDEASELLGNLLLPILGTLAVYIPAIVIACFFARSEKTLPMRWRRFNRIASLSLIILSAVFIFLSKKKDNTYQIKKEVFPVNVFHNMKLAAKRVNELRNYKKTSESFVYNAKATHTLSAKEVYVLVIGETSRACQWQLYGYERETTPLLSAIKDELIVFKDNMTQANTTYKSVPTILSPASAQEFSDLHKMKGICTAFKEAGFHTAFISTQAKSHGYIEFFSQEADESYFLRLKYPGRRIMDHEMLPYLDRLLHSEKQKILIILHSYGSHFNYQDRYEKEEAIFKPDKVESTSRKYLTQLRNAYDNAIRSTDRFLYDVIDHIRQMNGVSAMIYVSDHGEDIYDDDRNRFLHSSPTASYYQIHVPLLLWLSDEYKKTFEDIAEIAMRNETKPTSSHDVFHTLLDLAGVETSYKKTSRSLIRTDYEAGVRYYLNDYNEAVPIPELDLKKEDRQMFAKKGLAWQ</sequence>
<dbReference type="STRING" id="28115.HQ47_02645"/>
<gene>
    <name evidence="9" type="ORF">HQ47_02645</name>
</gene>
<name>A0A0A2E7H4_9PORP</name>
<dbReference type="PANTHER" id="PTHR30443">
    <property type="entry name" value="INNER MEMBRANE PROTEIN"/>
    <property type="match status" value="1"/>
</dbReference>
<dbReference type="eggNOG" id="COG2194">
    <property type="taxonomic scope" value="Bacteria"/>
</dbReference>
<evidence type="ECO:0000256" key="4">
    <source>
        <dbReference type="ARBA" id="ARBA00022692"/>
    </source>
</evidence>
<evidence type="ECO:0000313" key="9">
    <source>
        <dbReference type="EMBL" id="KGN74836.1"/>
    </source>
</evidence>
<dbReference type="PANTHER" id="PTHR30443:SF0">
    <property type="entry name" value="PHOSPHOETHANOLAMINE TRANSFERASE EPTA"/>
    <property type="match status" value="1"/>
</dbReference>
<dbReference type="SUPFAM" id="SSF53649">
    <property type="entry name" value="Alkaline phosphatase-like"/>
    <property type="match status" value="1"/>
</dbReference>
<dbReference type="GO" id="GO:0016776">
    <property type="term" value="F:phosphotransferase activity, phosphate group as acceptor"/>
    <property type="evidence" value="ECO:0007669"/>
    <property type="project" value="TreeGrafter"/>
</dbReference>
<dbReference type="Pfam" id="PF00884">
    <property type="entry name" value="Sulfatase"/>
    <property type="match status" value="1"/>
</dbReference>
<keyword evidence="6 7" id="KW-0472">Membrane</keyword>
<feature type="transmembrane region" description="Helical" evidence="7">
    <location>
        <begin position="15"/>
        <end position="33"/>
    </location>
</feature>
<evidence type="ECO:0000256" key="7">
    <source>
        <dbReference type="SAM" id="Phobius"/>
    </source>
</evidence>
<keyword evidence="3" id="KW-0808">Transferase</keyword>
<dbReference type="InterPro" id="IPR017850">
    <property type="entry name" value="Alkaline_phosphatase_core_sf"/>
</dbReference>
<dbReference type="Gene3D" id="3.40.720.10">
    <property type="entry name" value="Alkaline Phosphatase, subunit A"/>
    <property type="match status" value="1"/>
</dbReference>
<evidence type="ECO:0000256" key="2">
    <source>
        <dbReference type="ARBA" id="ARBA00022475"/>
    </source>
</evidence>
<comment type="caution">
    <text evidence="9">The sequence shown here is derived from an EMBL/GenBank/DDBJ whole genome shotgun (WGS) entry which is preliminary data.</text>
</comment>
<dbReference type="Proteomes" id="UP000030103">
    <property type="component" value="Unassembled WGS sequence"/>
</dbReference>
<dbReference type="CDD" id="cd16017">
    <property type="entry name" value="LptA"/>
    <property type="match status" value="1"/>
</dbReference>
<evidence type="ECO:0000256" key="5">
    <source>
        <dbReference type="ARBA" id="ARBA00022989"/>
    </source>
</evidence>
<keyword evidence="10" id="KW-1185">Reference proteome</keyword>
<dbReference type="EMBL" id="JRFA01000009">
    <property type="protein sequence ID" value="KGN74836.1"/>
    <property type="molecule type" value="Genomic_DNA"/>
</dbReference>
<dbReference type="InterPro" id="IPR040423">
    <property type="entry name" value="PEA_transferase"/>
</dbReference>
<keyword evidence="5 7" id="KW-1133">Transmembrane helix</keyword>
<dbReference type="RefSeq" id="WP_036873122.1">
    <property type="nucleotide sequence ID" value="NZ_JRFA01000009.1"/>
</dbReference>
<accession>A0A0A2E7H4</accession>
<evidence type="ECO:0000259" key="8">
    <source>
        <dbReference type="Pfam" id="PF00884"/>
    </source>
</evidence>
<dbReference type="InterPro" id="IPR000917">
    <property type="entry name" value="Sulfatase_N"/>
</dbReference>
<keyword evidence="4 7" id="KW-0812">Transmembrane</keyword>
<keyword evidence="2" id="KW-1003">Cell membrane</keyword>